<organism evidence="1">
    <name type="scientific">candidate division WOR-3 bacterium</name>
    <dbReference type="NCBI Taxonomy" id="2052148"/>
    <lineage>
        <taxon>Bacteria</taxon>
        <taxon>Bacteria division WOR-3</taxon>
    </lineage>
</organism>
<dbReference type="PANTHER" id="PTHR11669">
    <property type="entry name" value="REPLICATION FACTOR C / DNA POLYMERASE III GAMMA-TAU SUBUNIT"/>
    <property type="match status" value="1"/>
</dbReference>
<dbReference type="PANTHER" id="PTHR11669:SF8">
    <property type="entry name" value="DNA POLYMERASE III SUBUNIT DELTA"/>
    <property type="match status" value="1"/>
</dbReference>
<proteinExistence type="predicted"/>
<sequence>MSFSAIANQEYAKAQLIADLTAQHFPSYLFVGPKGVGKRTTALVLAKALCCENKLLDSCDNCYRCKAIENLTYPEVKIIFPVPPNTEEKDIFELQKEYAYNKMRPESPSNGTISIDRIRELKYEMGFPPIAGRRRVVIILDADKMTPEAANSFLKTLEEPQAQTSFILTTERSSAILATIRSRCQMIRFFGIKASVVATYLEQKKGVGKEKAVIAGEVCEGSMRRALEYIKAPEQFLAQEVKEWFENKESIKSNLSTVSLKLKDAPIGPLINSLLFIYRQAILAKLGIRSYYSAVCQNLIDPENKISLDTLLAKLEYLLKTIGDAELYLNKRLFIHSILVHLLA</sequence>
<dbReference type="EMBL" id="DTLI01000180">
    <property type="protein sequence ID" value="HHS52715.1"/>
    <property type="molecule type" value="Genomic_DNA"/>
</dbReference>
<reference evidence="1" key="1">
    <citation type="journal article" date="2020" name="mSystems">
        <title>Genome- and Community-Level Interaction Insights into Carbon Utilization and Element Cycling Functions of Hydrothermarchaeota in Hydrothermal Sediment.</title>
        <authorList>
            <person name="Zhou Z."/>
            <person name="Liu Y."/>
            <person name="Xu W."/>
            <person name="Pan J."/>
            <person name="Luo Z.H."/>
            <person name="Li M."/>
        </authorList>
    </citation>
    <scope>NUCLEOTIDE SEQUENCE [LARGE SCALE GENOMIC DNA]</scope>
    <source>
        <strain evidence="1">SpSt-876</strain>
    </source>
</reference>
<accession>A0A7C6EBL1</accession>
<protein>
    <submittedName>
        <fullName evidence="1">AAA family ATPase</fullName>
    </submittedName>
</protein>
<dbReference type="Gene3D" id="3.40.50.300">
    <property type="entry name" value="P-loop containing nucleotide triphosphate hydrolases"/>
    <property type="match status" value="1"/>
</dbReference>
<dbReference type="GO" id="GO:0006261">
    <property type="term" value="P:DNA-templated DNA replication"/>
    <property type="evidence" value="ECO:0007669"/>
    <property type="project" value="TreeGrafter"/>
</dbReference>
<dbReference type="Pfam" id="PF13177">
    <property type="entry name" value="DNA_pol3_delta2"/>
    <property type="match status" value="1"/>
</dbReference>
<dbReference type="AlphaFoldDB" id="A0A7C6EBL1"/>
<gene>
    <name evidence="1" type="ORF">ENW73_07625</name>
</gene>
<dbReference type="InterPro" id="IPR027417">
    <property type="entry name" value="P-loop_NTPase"/>
</dbReference>
<evidence type="ECO:0000313" key="1">
    <source>
        <dbReference type="EMBL" id="HHS52715.1"/>
    </source>
</evidence>
<comment type="caution">
    <text evidence="1">The sequence shown here is derived from an EMBL/GenBank/DDBJ whole genome shotgun (WGS) entry which is preliminary data.</text>
</comment>
<name>A0A7C6EBL1_UNCW3</name>
<dbReference type="SUPFAM" id="SSF52540">
    <property type="entry name" value="P-loop containing nucleoside triphosphate hydrolases"/>
    <property type="match status" value="1"/>
</dbReference>
<dbReference type="InterPro" id="IPR050238">
    <property type="entry name" value="DNA_Rep/Repair_Clamp_Loader"/>
</dbReference>